<keyword evidence="1" id="KW-0812">Transmembrane</keyword>
<organism evidence="3 4">
    <name type="scientific">Pseudobutyrivibrio ruminis</name>
    <dbReference type="NCBI Taxonomy" id="46206"/>
    <lineage>
        <taxon>Bacteria</taxon>
        <taxon>Bacillati</taxon>
        <taxon>Bacillota</taxon>
        <taxon>Clostridia</taxon>
        <taxon>Lachnospirales</taxon>
        <taxon>Lachnospiraceae</taxon>
        <taxon>Pseudobutyrivibrio</taxon>
    </lineage>
</organism>
<feature type="transmembrane region" description="Helical" evidence="1">
    <location>
        <begin position="128"/>
        <end position="147"/>
    </location>
</feature>
<dbReference type="AlphaFoldDB" id="A0A927U8H6"/>
<feature type="transmembrane region" description="Helical" evidence="1">
    <location>
        <begin position="247"/>
        <end position="267"/>
    </location>
</feature>
<gene>
    <name evidence="3" type="ORF">E7272_04280</name>
</gene>
<feature type="transmembrane region" description="Helical" evidence="1">
    <location>
        <begin position="219"/>
        <end position="241"/>
    </location>
</feature>
<keyword evidence="1" id="KW-0472">Membrane</keyword>
<dbReference type="Proteomes" id="UP000766246">
    <property type="component" value="Unassembled WGS sequence"/>
</dbReference>
<feature type="transmembrane region" description="Helical" evidence="1">
    <location>
        <begin position="159"/>
        <end position="180"/>
    </location>
</feature>
<proteinExistence type="predicted"/>
<sequence length="343" mass="39605">MKNEINKKAISGMKFLAIIGMIFYHSGFNKIPGYGAFACMFFFMISGFTTGYYRINNWDLSSDSILNYYSKKIKSISWIYYFTFIIMIPYTMKEIDSIEQVKEAICNGMMHLLFIQCWFPDIHYKFNAVAWFSSAILFCYLLTPVLVSFARKVNKVSKAFVIVGLCILLHFFLEYCSIQYPDVFGYSMHTNPFIRCLEYYMGMILSVIYSSISNKRNSFALYSVFEGISLFLVLGSTYLFLSLGYKSIVLVPMLILVYVYSLGYGVLSKILSCDLFKISFLQSEIYLLHYPVIEYSGFVLRRINIGLLKIKGVEALCYVIFTIIAAYIVHSCWGRICKRKAAN</sequence>
<keyword evidence="3" id="KW-0808">Transferase</keyword>
<keyword evidence="1" id="KW-1133">Transmembrane helix</keyword>
<feature type="domain" description="Acyltransferase 3" evidence="2">
    <location>
        <begin position="9"/>
        <end position="329"/>
    </location>
</feature>
<evidence type="ECO:0000313" key="4">
    <source>
        <dbReference type="Proteomes" id="UP000766246"/>
    </source>
</evidence>
<name>A0A927U8H6_9FIRM</name>
<evidence type="ECO:0000256" key="1">
    <source>
        <dbReference type="SAM" id="Phobius"/>
    </source>
</evidence>
<feature type="transmembrane region" description="Helical" evidence="1">
    <location>
        <begin position="312"/>
        <end position="330"/>
    </location>
</feature>
<feature type="transmembrane region" description="Helical" evidence="1">
    <location>
        <begin position="34"/>
        <end position="55"/>
    </location>
</feature>
<keyword evidence="3" id="KW-0012">Acyltransferase</keyword>
<dbReference type="InterPro" id="IPR002656">
    <property type="entry name" value="Acyl_transf_3_dom"/>
</dbReference>
<dbReference type="Pfam" id="PF01757">
    <property type="entry name" value="Acyl_transf_3"/>
    <property type="match status" value="1"/>
</dbReference>
<evidence type="ECO:0000259" key="2">
    <source>
        <dbReference type="Pfam" id="PF01757"/>
    </source>
</evidence>
<feature type="transmembrane region" description="Helical" evidence="1">
    <location>
        <begin position="76"/>
        <end position="92"/>
    </location>
</feature>
<feature type="transmembrane region" description="Helical" evidence="1">
    <location>
        <begin position="12"/>
        <end position="28"/>
    </location>
</feature>
<protein>
    <submittedName>
        <fullName evidence="3">Acyltransferase</fullName>
    </submittedName>
</protein>
<dbReference type="EMBL" id="SVER01000008">
    <property type="protein sequence ID" value="MBE5919042.1"/>
    <property type="molecule type" value="Genomic_DNA"/>
</dbReference>
<dbReference type="GO" id="GO:0016747">
    <property type="term" value="F:acyltransferase activity, transferring groups other than amino-acyl groups"/>
    <property type="evidence" value="ECO:0007669"/>
    <property type="project" value="InterPro"/>
</dbReference>
<comment type="caution">
    <text evidence="3">The sequence shown here is derived from an EMBL/GenBank/DDBJ whole genome shotgun (WGS) entry which is preliminary data.</text>
</comment>
<evidence type="ECO:0000313" key="3">
    <source>
        <dbReference type="EMBL" id="MBE5919042.1"/>
    </source>
</evidence>
<reference evidence="3" key="1">
    <citation type="submission" date="2019-04" db="EMBL/GenBank/DDBJ databases">
        <title>Evolution of Biomass-Degrading Anaerobic Consortia Revealed by Metagenomics.</title>
        <authorList>
            <person name="Peng X."/>
        </authorList>
    </citation>
    <scope>NUCLEOTIDE SEQUENCE</scope>
    <source>
        <strain evidence="3">SIG311</strain>
    </source>
</reference>
<accession>A0A927U8H6</accession>